<gene>
    <name evidence="2" type="ORF">R3W88_024669</name>
</gene>
<dbReference type="Proteomes" id="UP001311915">
    <property type="component" value="Unassembled WGS sequence"/>
</dbReference>
<sequence>MTPPPPPSSYDNHIIRDNDDDRGVHTNQQLPPPSLYSASSIRGRNDGKDVHTNQQLLTPPPSYLPLSIRENDANMGVQVNNFQQTLQPTRRTYVRGLNSIVIDLNETPLVFEGPHINEIDFSILDRFDPSLLKFKPLTHL</sequence>
<proteinExistence type="predicted"/>
<comment type="caution">
    <text evidence="2">The sequence shown here is derived from an EMBL/GenBank/DDBJ whole genome shotgun (WGS) entry which is preliminary data.</text>
</comment>
<evidence type="ECO:0000256" key="1">
    <source>
        <dbReference type="SAM" id="MobiDB-lite"/>
    </source>
</evidence>
<evidence type="ECO:0000313" key="2">
    <source>
        <dbReference type="EMBL" id="KAK4731681.1"/>
    </source>
</evidence>
<reference evidence="2 3" key="1">
    <citation type="submission" date="2023-10" db="EMBL/GenBank/DDBJ databases">
        <title>Genome-Wide Identification Analysis in wild type Solanum Pinnatisectum Reveals Some Genes Defensing Phytophthora Infestans.</title>
        <authorList>
            <person name="Sun C."/>
        </authorList>
    </citation>
    <scope>NUCLEOTIDE SEQUENCE [LARGE SCALE GENOMIC DNA]</scope>
    <source>
        <strain evidence="2">LQN</strain>
        <tissue evidence="2">Leaf</tissue>
    </source>
</reference>
<protein>
    <submittedName>
        <fullName evidence="2">Uncharacterized protein</fullName>
    </submittedName>
</protein>
<feature type="compositionally biased region" description="Basic and acidic residues" evidence="1">
    <location>
        <begin position="13"/>
        <end position="24"/>
    </location>
</feature>
<dbReference type="AlphaFoldDB" id="A0AAV9M133"/>
<keyword evidence="3" id="KW-1185">Reference proteome</keyword>
<organism evidence="2 3">
    <name type="scientific">Solanum pinnatisectum</name>
    <name type="common">tansyleaf nightshade</name>
    <dbReference type="NCBI Taxonomy" id="50273"/>
    <lineage>
        <taxon>Eukaryota</taxon>
        <taxon>Viridiplantae</taxon>
        <taxon>Streptophyta</taxon>
        <taxon>Embryophyta</taxon>
        <taxon>Tracheophyta</taxon>
        <taxon>Spermatophyta</taxon>
        <taxon>Magnoliopsida</taxon>
        <taxon>eudicotyledons</taxon>
        <taxon>Gunneridae</taxon>
        <taxon>Pentapetalae</taxon>
        <taxon>asterids</taxon>
        <taxon>lamiids</taxon>
        <taxon>Solanales</taxon>
        <taxon>Solanaceae</taxon>
        <taxon>Solanoideae</taxon>
        <taxon>Solaneae</taxon>
        <taxon>Solanum</taxon>
    </lineage>
</organism>
<name>A0AAV9M133_9SOLN</name>
<evidence type="ECO:0000313" key="3">
    <source>
        <dbReference type="Proteomes" id="UP001311915"/>
    </source>
</evidence>
<dbReference type="EMBL" id="JAWPEI010000003">
    <property type="protein sequence ID" value="KAK4731681.1"/>
    <property type="molecule type" value="Genomic_DNA"/>
</dbReference>
<feature type="region of interest" description="Disordered" evidence="1">
    <location>
        <begin position="1"/>
        <end position="68"/>
    </location>
</feature>
<accession>A0AAV9M133</accession>